<dbReference type="Proteomes" id="UP000887564">
    <property type="component" value="Unplaced"/>
</dbReference>
<organism evidence="1 2">
    <name type="scientific">Parascaris equorum</name>
    <name type="common">Equine roundworm</name>
    <dbReference type="NCBI Taxonomy" id="6256"/>
    <lineage>
        <taxon>Eukaryota</taxon>
        <taxon>Metazoa</taxon>
        <taxon>Ecdysozoa</taxon>
        <taxon>Nematoda</taxon>
        <taxon>Chromadorea</taxon>
        <taxon>Rhabditida</taxon>
        <taxon>Spirurina</taxon>
        <taxon>Ascaridomorpha</taxon>
        <taxon>Ascaridoidea</taxon>
        <taxon>Ascarididae</taxon>
        <taxon>Parascaris</taxon>
    </lineage>
</organism>
<reference evidence="2" key="1">
    <citation type="submission" date="2022-11" db="UniProtKB">
        <authorList>
            <consortium name="WormBaseParasite"/>
        </authorList>
    </citation>
    <scope>IDENTIFICATION</scope>
</reference>
<proteinExistence type="predicted"/>
<accession>A0A914S6R4</accession>
<protein>
    <submittedName>
        <fullName evidence="2">Uncharacterized protein</fullName>
    </submittedName>
</protein>
<evidence type="ECO:0000313" key="2">
    <source>
        <dbReference type="WBParaSite" id="PEQ_0001441901-mRNA-1"/>
    </source>
</evidence>
<sequence length="56" mass="7007">MWSECEQFDVEKPDFPIIDEMEADLEEFEDNWILYEQFNEQLQKLTNEVWVVFRFI</sequence>
<evidence type="ECO:0000313" key="1">
    <source>
        <dbReference type="Proteomes" id="UP000887564"/>
    </source>
</evidence>
<dbReference type="AlphaFoldDB" id="A0A914S6R4"/>
<name>A0A914S6R4_PAREQ</name>
<keyword evidence="1" id="KW-1185">Reference proteome</keyword>
<dbReference type="WBParaSite" id="PEQ_0001441901-mRNA-1">
    <property type="protein sequence ID" value="PEQ_0001441901-mRNA-1"/>
    <property type="gene ID" value="PEQ_0001441901"/>
</dbReference>